<dbReference type="Pfam" id="PF00722">
    <property type="entry name" value="Glyco_hydro_16"/>
    <property type="match status" value="1"/>
</dbReference>
<feature type="compositionally biased region" description="Low complexity" evidence="1">
    <location>
        <begin position="48"/>
        <end position="93"/>
    </location>
</feature>
<name>A0ABP7CNS1_9ACTN</name>
<evidence type="ECO:0000259" key="2">
    <source>
        <dbReference type="PROSITE" id="PS51762"/>
    </source>
</evidence>
<proteinExistence type="predicted"/>
<organism evidence="3 4">
    <name type="scientific">Microlunatus aurantiacus</name>
    <dbReference type="NCBI Taxonomy" id="446786"/>
    <lineage>
        <taxon>Bacteria</taxon>
        <taxon>Bacillati</taxon>
        <taxon>Actinomycetota</taxon>
        <taxon>Actinomycetes</taxon>
        <taxon>Propionibacteriales</taxon>
        <taxon>Propionibacteriaceae</taxon>
        <taxon>Microlunatus</taxon>
    </lineage>
</organism>
<dbReference type="Proteomes" id="UP001500051">
    <property type="component" value="Unassembled WGS sequence"/>
</dbReference>
<feature type="region of interest" description="Disordered" evidence="1">
    <location>
        <begin position="350"/>
        <end position="386"/>
    </location>
</feature>
<reference evidence="4" key="1">
    <citation type="journal article" date="2019" name="Int. J. Syst. Evol. Microbiol.">
        <title>The Global Catalogue of Microorganisms (GCM) 10K type strain sequencing project: providing services to taxonomists for standard genome sequencing and annotation.</title>
        <authorList>
            <consortium name="The Broad Institute Genomics Platform"/>
            <consortium name="The Broad Institute Genome Sequencing Center for Infectious Disease"/>
            <person name="Wu L."/>
            <person name="Ma J."/>
        </authorList>
    </citation>
    <scope>NUCLEOTIDE SEQUENCE [LARGE SCALE GENOMIC DNA]</scope>
    <source>
        <strain evidence="4">JCM 16548</strain>
    </source>
</reference>
<dbReference type="PANTHER" id="PTHR10963:SF60">
    <property type="entry name" value="GRAM-NEGATIVE BACTERIA-BINDING PROTEIN 1-RELATED"/>
    <property type="match status" value="1"/>
</dbReference>
<dbReference type="PROSITE" id="PS51762">
    <property type="entry name" value="GH16_2"/>
    <property type="match status" value="1"/>
</dbReference>
<feature type="compositionally biased region" description="Basic and acidic residues" evidence="1">
    <location>
        <begin position="361"/>
        <end position="377"/>
    </location>
</feature>
<dbReference type="SUPFAM" id="SSF49899">
    <property type="entry name" value="Concanavalin A-like lectins/glucanases"/>
    <property type="match status" value="1"/>
</dbReference>
<dbReference type="InterPro" id="IPR013320">
    <property type="entry name" value="ConA-like_dom_sf"/>
</dbReference>
<evidence type="ECO:0000256" key="1">
    <source>
        <dbReference type="SAM" id="MobiDB-lite"/>
    </source>
</evidence>
<evidence type="ECO:0000313" key="4">
    <source>
        <dbReference type="Proteomes" id="UP001500051"/>
    </source>
</evidence>
<evidence type="ECO:0000313" key="3">
    <source>
        <dbReference type="EMBL" id="GAA3693850.1"/>
    </source>
</evidence>
<dbReference type="PANTHER" id="PTHR10963">
    <property type="entry name" value="GLYCOSYL HYDROLASE-RELATED"/>
    <property type="match status" value="1"/>
</dbReference>
<dbReference type="InterPro" id="IPR000757">
    <property type="entry name" value="Beta-glucanase-like"/>
</dbReference>
<keyword evidence="4" id="KW-1185">Reference proteome</keyword>
<dbReference type="InterPro" id="IPR050546">
    <property type="entry name" value="Glycosyl_Hydrlase_16"/>
</dbReference>
<accession>A0ABP7CNS1</accession>
<comment type="caution">
    <text evidence="3">The sequence shown here is derived from an EMBL/GenBank/DDBJ whole genome shotgun (WGS) entry which is preliminary data.</text>
</comment>
<gene>
    <name evidence="3" type="ORF">GCM10022204_07000</name>
</gene>
<feature type="region of interest" description="Disordered" evidence="1">
    <location>
        <begin position="48"/>
        <end position="108"/>
    </location>
</feature>
<dbReference type="EMBL" id="BAAAYX010000002">
    <property type="protein sequence ID" value="GAA3693850.1"/>
    <property type="molecule type" value="Genomic_DNA"/>
</dbReference>
<feature type="region of interest" description="Disordered" evidence="1">
    <location>
        <begin position="1"/>
        <end position="23"/>
    </location>
</feature>
<dbReference type="CDD" id="cd08023">
    <property type="entry name" value="GH16_laminarinase_like"/>
    <property type="match status" value="1"/>
</dbReference>
<sequence length="386" mass="41170">MVDSMRAGPAADRQSGLASRRQLPHSLRRLRRLLTALVVTATVLGTASCGSPAGVTAAPGPAGPAARAPGAEEPGSQAPGSGLPAPSAPAQLPDATSPRSVRAGPLGPDGAWSLAWRDEFSGRSVDLDRWRPNWLADTDTAVTKPINRAEQSCYDPANATVKNGTLRLKAERRPCRTHDGRSYDYTSALVESAHDYRFTYGFAEARIKLPPSDGTLAPAGSCGPNWGVFLLNGRQHPDDGEIDVMECLSDDDVSWHYHHGTDADPRGVGGYPPAWRGDMPGSGGWHTFAVDWQPGRLVFYYDGVPVGSTEAGVTDRPHYLIAALAVSGSAVAAPQTMQVDYIRVWKRTDLGRTEQPGTEQGRTEQGRTEQGRTEQGRTDLAAAPAD</sequence>
<feature type="domain" description="GH16" evidence="2">
    <location>
        <begin position="118"/>
        <end position="350"/>
    </location>
</feature>
<dbReference type="Gene3D" id="2.60.120.200">
    <property type="match status" value="1"/>
</dbReference>
<protein>
    <recommendedName>
        <fullName evidence="2">GH16 domain-containing protein</fullName>
    </recommendedName>
</protein>